<gene>
    <name evidence="2" type="ORF">BBRV_LOCUS41790</name>
</gene>
<accession>A0A6V7J5N1</accession>
<reference evidence="2" key="1">
    <citation type="submission" date="2020-07" db="EMBL/GenBank/DDBJ databases">
        <authorList>
            <person name="Ferguson B K."/>
        </authorList>
    </citation>
    <scope>NUCLEOTIDE SEQUENCE</scope>
    <source>
        <strain evidence="2">L06</strain>
    </source>
</reference>
<dbReference type="AlphaFoldDB" id="A0A6V7J5N1"/>
<name>A0A6V7J5N1_9HYME</name>
<feature type="compositionally biased region" description="Basic residues" evidence="1">
    <location>
        <begin position="9"/>
        <end position="18"/>
    </location>
</feature>
<feature type="region of interest" description="Disordered" evidence="1">
    <location>
        <begin position="1"/>
        <end position="34"/>
    </location>
</feature>
<sequence>MNQIDVFKKPKGFKKRKVQGTGNATTKQKVSKEEKKAESALKNDAKCETLKLKFSIEEATEKITDAIAALDYKDSAEARLEATKIVKWCSEKRKSIVKTLNRLSRNLRNTAEFYLTRTKADEYEEYDFNLCGTSRHTASTEAYFYDMIYSFEDLKSSTIILNAQGQSTNILPLLTHKNIIFSWNCSIYCRALDNE</sequence>
<evidence type="ECO:0000256" key="1">
    <source>
        <dbReference type="SAM" id="MobiDB-lite"/>
    </source>
</evidence>
<proteinExistence type="predicted"/>
<organism evidence="2">
    <name type="scientific">Bracon brevicornis</name>
    <dbReference type="NCBI Taxonomy" id="1563983"/>
    <lineage>
        <taxon>Eukaryota</taxon>
        <taxon>Metazoa</taxon>
        <taxon>Ecdysozoa</taxon>
        <taxon>Arthropoda</taxon>
        <taxon>Hexapoda</taxon>
        <taxon>Insecta</taxon>
        <taxon>Pterygota</taxon>
        <taxon>Neoptera</taxon>
        <taxon>Endopterygota</taxon>
        <taxon>Hymenoptera</taxon>
        <taxon>Apocrita</taxon>
        <taxon>Ichneumonoidea</taxon>
        <taxon>Braconidae</taxon>
        <taxon>Braconinae</taxon>
        <taxon>Bracon</taxon>
    </lineage>
</organism>
<evidence type="ECO:0000313" key="2">
    <source>
        <dbReference type="EMBL" id="CAD1546527.1"/>
    </source>
</evidence>
<dbReference type="EMBL" id="CADCXW020000012">
    <property type="protein sequence ID" value="CAD1546527.1"/>
    <property type="molecule type" value="Genomic_DNA"/>
</dbReference>
<protein>
    <submittedName>
        <fullName evidence="2">Uncharacterized protein</fullName>
    </submittedName>
</protein>